<evidence type="ECO:0000313" key="4">
    <source>
        <dbReference type="Proteomes" id="UP000238350"/>
    </source>
</evidence>
<dbReference type="Proteomes" id="UP000238350">
    <property type="component" value="Unassembled WGS sequence"/>
</dbReference>
<dbReference type="RefSeq" id="XP_024664784.1">
    <property type="nucleotide sequence ID" value="XM_024809016.1"/>
</dbReference>
<dbReference type="GeneID" id="36516207"/>
<keyword evidence="4" id="KW-1185">Reference proteome</keyword>
<evidence type="ECO:0000313" key="3">
    <source>
        <dbReference type="EMBL" id="PRT54839.1"/>
    </source>
</evidence>
<dbReference type="STRING" id="45607.A0A2T0FIS5"/>
<protein>
    <recommendedName>
        <fullName evidence="5">Glucan endo-1,3-beta-glucosidase btgC</fullName>
    </recommendedName>
</protein>
<accession>A0A2T0FIS5</accession>
<organism evidence="3 4">
    <name type="scientific">Wickerhamiella sorbophila</name>
    <dbReference type="NCBI Taxonomy" id="45607"/>
    <lineage>
        <taxon>Eukaryota</taxon>
        <taxon>Fungi</taxon>
        <taxon>Dikarya</taxon>
        <taxon>Ascomycota</taxon>
        <taxon>Saccharomycotina</taxon>
        <taxon>Dipodascomycetes</taxon>
        <taxon>Dipodascales</taxon>
        <taxon>Trichomonascaceae</taxon>
        <taxon>Wickerhamiella</taxon>
    </lineage>
</organism>
<keyword evidence="2" id="KW-0472">Membrane</keyword>
<reference evidence="3 4" key="1">
    <citation type="submission" date="2017-04" db="EMBL/GenBank/DDBJ databases">
        <title>Genome sequencing of [Candida] sorbophila.</title>
        <authorList>
            <person name="Ahn J.O."/>
        </authorList>
    </citation>
    <scope>NUCLEOTIDE SEQUENCE [LARGE SCALE GENOMIC DNA]</scope>
    <source>
        <strain evidence="3 4">DS02</strain>
    </source>
</reference>
<gene>
    <name evidence="3" type="ORF">B9G98_02459</name>
</gene>
<dbReference type="EMBL" id="NDIQ01000021">
    <property type="protein sequence ID" value="PRT54839.1"/>
    <property type="molecule type" value="Genomic_DNA"/>
</dbReference>
<dbReference type="AlphaFoldDB" id="A0A2T0FIS5"/>
<comment type="caution">
    <text evidence="3">The sequence shown here is derived from an EMBL/GenBank/DDBJ whole genome shotgun (WGS) entry which is preliminary data.</text>
</comment>
<evidence type="ECO:0008006" key="5">
    <source>
        <dbReference type="Google" id="ProtNLM"/>
    </source>
</evidence>
<keyword evidence="2" id="KW-0812">Transmembrane</keyword>
<evidence type="ECO:0000256" key="2">
    <source>
        <dbReference type="SAM" id="Phobius"/>
    </source>
</evidence>
<feature type="transmembrane region" description="Helical" evidence="2">
    <location>
        <begin position="155"/>
        <end position="179"/>
    </location>
</feature>
<keyword evidence="2" id="KW-1133">Transmembrane helix</keyword>
<feature type="region of interest" description="Disordered" evidence="1">
    <location>
        <begin position="1"/>
        <end position="53"/>
    </location>
</feature>
<evidence type="ECO:0000256" key="1">
    <source>
        <dbReference type="SAM" id="MobiDB-lite"/>
    </source>
</evidence>
<feature type="compositionally biased region" description="Polar residues" evidence="1">
    <location>
        <begin position="26"/>
        <end position="35"/>
    </location>
</feature>
<name>A0A2T0FIS5_9ASCO</name>
<proteinExistence type="predicted"/>
<sequence>MPEEDVVTVDPPTPADNGEAGDEPQDNSSTKSSLKVQEADPEDSGDVTPIADKYKSRACSNPFEFQVEPPVDEAKEAELAKAVENLDTFDFSPPESLKLSETPVVLENCADSPFSDGQSPLPIDVLKKEAIESDGDSSPEDDIGALAHLKKQRRILIGAIVSLIAILVPCFVMMVYLVAVRSHLIRVLSEMGVQGNLPLGASVVNTPHPVMNYDQHDPVLVSLLDSSSDYKFYGLRYEPRCSSSQQDLARQLAALALHTKYILLDTSKCETTKEEVLGLISDLKLDLSVTLVCALSPKEHDAVTAINDTIQLARAFPKIVQTILLRPSIDMTCSEVEFYVIYLQRNLAVRLPGVEVSVHPTFEVWSRDLLNLLEIIGINYSAEHFGSSPKQTSHWIAHDLSNVARELKDKELLVTGIGWPTVEDDVEYERVSNEFLTSWICKDQPNLSPRVRWFYESGLDGSPVASNFSLFDPTYNLKYSINC</sequence>